<name>A0A920C8T8_9BACI</name>
<accession>A0A920C8T8</accession>
<protein>
    <submittedName>
        <fullName evidence="1">Uncharacterized protein</fullName>
    </submittedName>
</protein>
<reference evidence="1" key="1">
    <citation type="submission" date="2021-03" db="EMBL/GenBank/DDBJ databases">
        <title>Antimicrobial resistance genes in bacteria isolated from Japanese honey, and their potential for conferring macrolide and lincosamide resistance in the American foulbrood pathogen Paenibacillus larvae.</title>
        <authorList>
            <person name="Okamoto M."/>
            <person name="Kumagai M."/>
            <person name="Kanamori H."/>
            <person name="Takamatsu D."/>
        </authorList>
    </citation>
    <scope>NUCLEOTIDE SEQUENCE</scope>
    <source>
        <strain evidence="1">J43TS3</strain>
    </source>
</reference>
<sequence length="311" mass="36026">MKKLIQLENVKRFLQLNCRELENARFNLIFYDGDKEQVRNSLQRYQNEDGGFGHGIEPDFWAPTSSPMATWAAGQILMEIGAEKTDPMVEAMVGYLVSTFHRDTGMWDAVMPANNQYPHAPWWHWSEGVQENWAFNPGVELAAFLINWSDENSEAFRIGWDSIDKAVSHLMNQAEMDRHEINNYQAFIKIIEPFKSELERKITHSYDAISEKVLSLAYECINKDVSSWNSGYEPLPLDFVDSPSHPLCERLGTLIEQNLAFYLNQMTDEGVWDVPWSWGAYPAEFEVAKMQWTGILAVNRYKQLMEFGYLE</sequence>
<keyword evidence="2" id="KW-1185">Reference proteome</keyword>
<dbReference type="InterPro" id="IPR008930">
    <property type="entry name" value="Terpenoid_cyclase/PrenylTrfase"/>
</dbReference>
<comment type="caution">
    <text evidence="1">The sequence shown here is derived from an EMBL/GenBank/DDBJ whole genome shotgun (WGS) entry which is preliminary data.</text>
</comment>
<dbReference type="Proteomes" id="UP000676917">
    <property type="component" value="Unassembled WGS sequence"/>
</dbReference>
<proteinExistence type="predicted"/>
<gene>
    <name evidence="1" type="ORF">J43TS3_31950</name>
</gene>
<dbReference type="EMBL" id="BORP01000007">
    <property type="protein sequence ID" value="GIO28584.1"/>
    <property type="molecule type" value="Genomic_DNA"/>
</dbReference>
<evidence type="ECO:0000313" key="1">
    <source>
        <dbReference type="EMBL" id="GIO28584.1"/>
    </source>
</evidence>
<dbReference type="RefSeq" id="WP_212922037.1">
    <property type="nucleotide sequence ID" value="NZ_BORP01000007.1"/>
</dbReference>
<organism evidence="1 2">
    <name type="scientific">Ornithinibacillus bavariensis</name>
    <dbReference type="NCBI Taxonomy" id="545502"/>
    <lineage>
        <taxon>Bacteria</taxon>
        <taxon>Bacillati</taxon>
        <taxon>Bacillota</taxon>
        <taxon>Bacilli</taxon>
        <taxon>Bacillales</taxon>
        <taxon>Bacillaceae</taxon>
        <taxon>Ornithinibacillus</taxon>
    </lineage>
</organism>
<evidence type="ECO:0000313" key="2">
    <source>
        <dbReference type="Proteomes" id="UP000676917"/>
    </source>
</evidence>
<dbReference type="SUPFAM" id="SSF48239">
    <property type="entry name" value="Terpenoid cyclases/Protein prenyltransferases"/>
    <property type="match status" value="1"/>
</dbReference>
<dbReference type="AlphaFoldDB" id="A0A920C8T8"/>
<dbReference type="Gene3D" id="1.50.10.20">
    <property type="match status" value="1"/>
</dbReference>